<dbReference type="EMBL" id="MN740283">
    <property type="protein sequence ID" value="QHT97658.1"/>
    <property type="molecule type" value="Genomic_DNA"/>
</dbReference>
<protein>
    <submittedName>
        <fullName evidence="1">Uncharacterized protein</fullName>
    </submittedName>
</protein>
<accession>A0A6C0IWK2</accession>
<evidence type="ECO:0000313" key="1">
    <source>
        <dbReference type="EMBL" id="QHT97658.1"/>
    </source>
</evidence>
<sequence length="74" mass="8499">MISLNRFLCLELPRDVVGWQPSIDFFEYALRDGKGAPEAIKKEVMKDLYQVQLLDPIWGRATRLFDDLITALSA</sequence>
<reference evidence="1" key="1">
    <citation type="journal article" date="2020" name="Nature">
        <title>Giant virus diversity and host interactions through global metagenomics.</title>
        <authorList>
            <person name="Schulz F."/>
            <person name="Roux S."/>
            <person name="Paez-Espino D."/>
            <person name="Jungbluth S."/>
            <person name="Walsh D.A."/>
            <person name="Denef V.J."/>
            <person name="McMahon K.D."/>
            <person name="Konstantinidis K.T."/>
            <person name="Eloe-Fadrosh E.A."/>
            <person name="Kyrpides N.C."/>
            <person name="Woyke T."/>
        </authorList>
    </citation>
    <scope>NUCLEOTIDE SEQUENCE</scope>
    <source>
        <strain evidence="1">GVMAG-M-3300025572-1</strain>
    </source>
</reference>
<dbReference type="AlphaFoldDB" id="A0A6C0IWK2"/>
<organism evidence="1">
    <name type="scientific">viral metagenome</name>
    <dbReference type="NCBI Taxonomy" id="1070528"/>
    <lineage>
        <taxon>unclassified sequences</taxon>
        <taxon>metagenomes</taxon>
        <taxon>organismal metagenomes</taxon>
    </lineage>
</organism>
<name>A0A6C0IWK2_9ZZZZ</name>
<proteinExistence type="predicted"/>